<evidence type="ECO:0000259" key="8">
    <source>
        <dbReference type="Pfam" id="PF02782"/>
    </source>
</evidence>
<keyword evidence="3" id="KW-0547">Nucleotide-binding</keyword>
<dbReference type="RefSeq" id="WP_118176995.1">
    <property type="nucleotide sequence ID" value="NZ_CAMKFF010000023.1"/>
</dbReference>
<dbReference type="Pfam" id="PF00370">
    <property type="entry name" value="FGGY_N"/>
    <property type="match status" value="1"/>
</dbReference>
<evidence type="ECO:0000256" key="3">
    <source>
        <dbReference type="ARBA" id="ARBA00022741"/>
    </source>
</evidence>
<sequence length="491" mass="54846">MTEEKRVLAFDFGASSGRAVVGTFDGRTIHMEEVHRFANDPVMVRGTMYWDVLRLFHEIKQGMTKAHLSGPVASIGIDTWGVDFGLLDQRGNLLENPVHYRDRRTAGMVEEAFRHIPQEKLYGITGNQIMPINTLFQLLSLKEQRPELLAQAKTLLFMPDLLNYFLSGVCRAEYSIASTSQMLDARRRCWSKTVLDALDLPDSILPEIIPTGTCIGTLDAALCEELGLEPAEVIAVAGHDTQSAMAAVPTEQQEFLFLSCGTWSLLGTELAEPVINEASERANITNEGGYGGKASFLKNIIGLWLIQECRRQWMREGHEYSFGELEQLARAAEPFRSFIHPDAPEFVPSGNMPARIRDYCRRTGQPVPESVGAIVRCIDESLAMRYHQAAVELEECLDHTYPRLHMIGGGIQSRLLCQMTADACGKEVLAGPVEATVLGNIALQLLSVGAIESLREARRIIRDSESIQAYQPQEAERWQEEYQRWEAVTSC</sequence>
<organism evidence="9 10">
    <name type="scientific">Mitsuokella multacida</name>
    <dbReference type="NCBI Taxonomy" id="52226"/>
    <lineage>
        <taxon>Bacteria</taxon>
        <taxon>Bacillati</taxon>
        <taxon>Bacillota</taxon>
        <taxon>Negativicutes</taxon>
        <taxon>Selenomonadales</taxon>
        <taxon>Selenomonadaceae</taxon>
        <taxon>Mitsuokella</taxon>
    </lineage>
</organism>
<dbReference type="PANTHER" id="PTHR43095">
    <property type="entry name" value="SUGAR KINASE"/>
    <property type="match status" value="1"/>
</dbReference>
<dbReference type="InterPro" id="IPR050406">
    <property type="entry name" value="FGGY_Carb_Kinase"/>
</dbReference>
<dbReference type="Gene3D" id="3.30.420.40">
    <property type="match status" value="2"/>
</dbReference>
<dbReference type="InterPro" id="IPR013449">
    <property type="entry name" value="Rhamnulokinase"/>
</dbReference>
<gene>
    <name evidence="9" type="ORF">DW674_11315</name>
</gene>
<dbReference type="Proteomes" id="UP000283442">
    <property type="component" value="Unassembled WGS sequence"/>
</dbReference>
<evidence type="ECO:0000259" key="7">
    <source>
        <dbReference type="Pfam" id="PF00370"/>
    </source>
</evidence>
<feature type="domain" description="Carbohydrate kinase FGGY C-terminal" evidence="8">
    <location>
        <begin position="257"/>
        <end position="446"/>
    </location>
</feature>
<evidence type="ECO:0000256" key="6">
    <source>
        <dbReference type="ARBA" id="ARBA00023308"/>
    </source>
</evidence>
<dbReference type="SUPFAM" id="SSF53067">
    <property type="entry name" value="Actin-like ATPase domain"/>
    <property type="match status" value="2"/>
</dbReference>
<proteinExistence type="inferred from homology"/>
<dbReference type="GO" id="GO:0005524">
    <property type="term" value="F:ATP binding"/>
    <property type="evidence" value="ECO:0007669"/>
    <property type="project" value="UniProtKB-KW"/>
</dbReference>
<dbReference type="AlphaFoldDB" id="A0A414NTI0"/>
<evidence type="ECO:0000256" key="2">
    <source>
        <dbReference type="ARBA" id="ARBA00022679"/>
    </source>
</evidence>
<evidence type="ECO:0000313" key="9">
    <source>
        <dbReference type="EMBL" id="RHF50386.1"/>
    </source>
</evidence>
<keyword evidence="4 9" id="KW-0418">Kinase</keyword>
<keyword evidence="5" id="KW-0067">ATP-binding</keyword>
<dbReference type="InterPro" id="IPR018485">
    <property type="entry name" value="FGGY_C"/>
</dbReference>
<dbReference type="PANTHER" id="PTHR43095:SF5">
    <property type="entry name" value="XYLULOSE KINASE"/>
    <property type="match status" value="1"/>
</dbReference>
<reference evidence="9 10" key="1">
    <citation type="submission" date="2018-08" db="EMBL/GenBank/DDBJ databases">
        <title>A genome reference for cultivated species of the human gut microbiota.</title>
        <authorList>
            <person name="Zou Y."/>
            <person name="Xue W."/>
            <person name="Luo G."/>
        </authorList>
    </citation>
    <scope>NUCLEOTIDE SEQUENCE [LARGE SCALE GENOMIC DNA]</scope>
    <source>
        <strain evidence="9 10">AM25-21AC</strain>
    </source>
</reference>
<evidence type="ECO:0000256" key="1">
    <source>
        <dbReference type="ARBA" id="ARBA00009156"/>
    </source>
</evidence>
<dbReference type="Pfam" id="PF02782">
    <property type="entry name" value="FGGY_C"/>
    <property type="match status" value="1"/>
</dbReference>
<dbReference type="GO" id="GO:0008993">
    <property type="term" value="F:rhamnulokinase activity"/>
    <property type="evidence" value="ECO:0007669"/>
    <property type="project" value="InterPro"/>
</dbReference>
<comment type="similarity">
    <text evidence="1">Belongs to the FGGY kinase family.</text>
</comment>
<evidence type="ECO:0000256" key="4">
    <source>
        <dbReference type="ARBA" id="ARBA00022777"/>
    </source>
</evidence>
<keyword evidence="6" id="KW-0684">Rhamnose metabolism</keyword>
<accession>A0A414NTI0</accession>
<dbReference type="InterPro" id="IPR018484">
    <property type="entry name" value="FGGY_N"/>
</dbReference>
<evidence type="ECO:0000313" key="10">
    <source>
        <dbReference type="Proteomes" id="UP000283442"/>
    </source>
</evidence>
<dbReference type="GO" id="GO:0019301">
    <property type="term" value="P:rhamnose catabolic process"/>
    <property type="evidence" value="ECO:0007669"/>
    <property type="project" value="InterPro"/>
</dbReference>
<dbReference type="InterPro" id="IPR000577">
    <property type="entry name" value="Carb_kinase_FGGY"/>
</dbReference>
<dbReference type="CDD" id="cd07771">
    <property type="entry name" value="ASKHA_NBD_FGGY_RhaB-like"/>
    <property type="match status" value="1"/>
</dbReference>
<dbReference type="PIRSF" id="PIRSF000538">
    <property type="entry name" value="GlpK"/>
    <property type="match status" value="1"/>
</dbReference>
<dbReference type="InterPro" id="IPR043129">
    <property type="entry name" value="ATPase_NBD"/>
</dbReference>
<feature type="domain" description="Carbohydrate kinase FGGY N-terminal" evidence="7">
    <location>
        <begin position="7"/>
        <end position="245"/>
    </location>
</feature>
<dbReference type="OrthoDB" id="9761504at2"/>
<dbReference type="EMBL" id="QRHE01000017">
    <property type="protein sequence ID" value="RHF50386.1"/>
    <property type="molecule type" value="Genomic_DNA"/>
</dbReference>
<comment type="caution">
    <text evidence="9">The sequence shown here is derived from an EMBL/GenBank/DDBJ whole genome shotgun (WGS) entry which is preliminary data.</text>
</comment>
<protein>
    <submittedName>
        <fullName evidence="9">Rhamnulokinase</fullName>
    </submittedName>
</protein>
<evidence type="ECO:0000256" key="5">
    <source>
        <dbReference type="ARBA" id="ARBA00022840"/>
    </source>
</evidence>
<name>A0A414NTI0_9FIRM</name>
<keyword evidence="2" id="KW-0808">Transferase</keyword>